<keyword evidence="1" id="KW-1133">Transmembrane helix</keyword>
<gene>
    <name evidence="2" type="ORF">SAMN05192576_3180</name>
</gene>
<proteinExistence type="predicted"/>
<name>A0A1H0FXA8_9ACTN</name>
<feature type="transmembrane region" description="Helical" evidence="1">
    <location>
        <begin position="12"/>
        <end position="34"/>
    </location>
</feature>
<organism evidence="2 3">
    <name type="scientific">Nocardioides szechwanensis</name>
    <dbReference type="NCBI Taxonomy" id="1005944"/>
    <lineage>
        <taxon>Bacteria</taxon>
        <taxon>Bacillati</taxon>
        <taxon>Actinomycetota</taxon>
        <taxon>Actinomycetes</taxon>
        <taxon>Propionibacteriales</taxon>
        <taxon>Nocardioidaceae</taxon>
        <taxon>Nocardioides</taxon>
    </lineage>
</organism>
<accession>A0A1H0FXA8</accession>
<keyword evidence="1" id="KW-0812">Transmembrane</keyword>
<dbReference type="OrthoDB" id="3378428at2"/>
<keyword evidence="3" id="KW-1185">Reference proteome</keyword>
<protein>
    <recommendedName>
        <fullName evidence="4">Aromatic ring-opening dioxygenase LigA</fullName>
    </recommendedName>
</protein>
<evidence type="ECO:0008006" key="4">
    <source>
        <dbReference type="Google" id="ProtNLM"/>
    </source>
</evidence>
<evidence type="ECO:0000313" key="2">
    <source>
        <dbReference type="EMBL" id="SDN99250.1"/>
    </source>
</evidence>
<evidence type="ECO:0000256" key="1">
    <source>
        <dbReference type="SAM" id="Phobius"/>
    </source>
</evidence>
<dbReference type="STRING" id="1005944.SAMN05192576_3180"/>
<sequence length="211" mass="21828">MRSTLDKLISGTGLLLAVVLLVAGGLLTWANVFIGDQVEEQLIAQDIVMPEGPALEGLPKADADALKEFGGSPMDSGAEARAYADHFIQAHMNASGEELAGEPLSYSQASAKARELGGALAENPNATQAEIDEAAAWGDLRQSLFMGSTLRGLLLYAFAFATMGVIAGYAAIASFVGAAVLLALGFLGLRHAKKIEDTPTATTRTPVPAGV</sequence>
<dbReference type="Proteomes" id="UP000199004">
    <property type="component" value="Unassembled WGS sequence"/>
</dbReference>
<dbReference type="AlphaFoldDB" id="A0A1H0FXA8"/>
<reference evidence="2 3" key="1">
    <citation type="submission" date="2016-10" db="EMBL/GenBank/DDBJ databases">
        <authorList>
            <person name="de Groot N.N."/>
        </authorList>
    </citation>
    <scope>NUCLEOTIDE SEQUENCE [LARGE SCALE GENOMIC DNA]</scope>
    <source>
        <strain evidence="2 3">CGMCC 1.11147</strain>
    </source>
</reference>
<keyword evidence="1" id="KW-0472">Membrane</keyword>
<dbReference type="RefSeq" id="WP_091025779.1">
    <property type="nucleotide sequence ID" value="NZ_BKAE01000020.1"/>
</dbReference>
<evidence type="ECO:0000313" key="3">
    <source>
        <dbReference type="Proteomes" id="UP000199004"/>
    </source>
</evidence>
<feature type="transmembrane region" description="Helical" evidence="1">
    <location>
        <begin position="153"/>
        <end position="186"/>
    </location>
</feature>
<dbReference type="EMBL" id="FNIC01000005">
    <property type="protein sequence ID" value="SDN99250.1"/>
    <property type="molecule type" value="Genomic_DNA"/>
</dbReference>